<keyword evidence="4" id="KW-0418">Kinase</keyword>
<dbReference type="PRINTS" id="PR00344">
    <property type="entry name" value="BCTRLSENSOR"/>
</dbReference>
<sequence>MAAYHVASEALTNAARHAHATVVHVHAAARDAALHLSIRDDGVGGADPNRGTGLTGLQDRVEALGGHLTITSPTGGGTELLAIIPTTFIPCGLG</sequence>
<dbReference type="InterPro" id="IPR003594">
    <property type="entry name" value="HATPase_dom"/>
</dbReference>
<comment type="catalytic activity">
    <reaction evidence="1">
        <text>ATP + protein L-histidine = ADP + protein N-phospho-L-histidine.</text>
        <dbReference type="EC" id="2.7.13.3"/>
    </reaction>
</comment>
<dbReference type="EC" id="2.7.13.3" evidence="2"/>
<dbReference type="InterPro" id="IPR050482">
    <property type="entry name" value="Sensor_HK_TwoCompSys"/>
</dbReference>
<evidence type="ECO:0000256" key="2">
    <source>
        <dbReference type="ARBA" id="ARBA00012438"/>
    </source>
</evidence>
<organism evidence="7 8">
    <name type="scientific">Dactylosporangium roseum</name>
    <dbReference type="NCBI Taxonomy" id="47989"/>
    <lineage>
        <taxon>Bacteria</taxon>
        <taxon>Bacillati</taxon>
        <taxon>Actinomycetota</taxon>
        <taxon>Actinomycetes</taxon>
        <taxon>Micromonosporales</taxon>
        <taxon>Micromonosporaceae</taxon>
        <taxon>Dactylosporangium</taxon>
    </lineage>
</organism>
<dbReference type="PANTHER" id="PTHR24421:SF10">
    <property type="entry name" value="NITRATE_NITRITE SENSOR PROTEIN NARQ"/>
    <property type="match status" value="1"/>
</dbReference>
<dbReference type="RefSeq" id="WP_260728955.1">
    <property type="nucleotide sequence ID" value="NZ_BAAABS010000016.1"/>
</dbReference>
<reference evidence="7" key="1">
    <citation type="submission" date="2021-04" db="EMBL/GenBank/DDBJ databases">
        <title>Biosynthetic gene clusters of Dactylosporangioum roseum.</title>
        <authorList>
            <person name="Hartkoorn R.C."/>
            <person name="Beaudoing E."/>
            <person name="Hot D."/>
            <person name="Moureu S."/>
        </authorList>
    </citation>
    <scope>NUCLEOTIDE SEQUENCE</scope>
    <source>
        <strain evidence="7">NRRL B-16295</strain>
    </source>
</reference>
<dbReference type="PANTHER" id="PTHR24421">
    <property type="entry name" value="NITRATE/NITRITE SENSOR PROTEIN NARX-RELATED"/>
    <property type="match status" value="1"/>
</dbReference>
<gene>
    <name evidence="7" type="ORF">Drose_15675</name>
</gene>
<dbReference type="InterPro" id="IPR004358">
    <property type="entry name" value="Sig_transdc_His_kin-like_C"/>
</dbReference>
<accession>A0ABY5ZFS7</accession>
<evidence type="ECO:0000256" key="1">
    <source>
        <dbReference type="ARBA" id="ARBA00000085"/>
    </source>
</evidence>
<keyword evidence="5" id="KW-0902">Two-component regulatory system</keyword>
<protein>
    <recommendedName>
        <fullName evidence="2">histidine kinase</fullName>
        <ecNumber evidence="2">2.7.13.3</ecNumber>
    </recommendedName>
</protein>
<dbReference type="SMART" id="SM00387">
    <property type="entry name" value="HATPase_c"/>
    <property type="match status" value="1"/>
</dbReference>
<dbReference type="Proteomes" id="UP001058271">
    <property type="component" value="Chromosome"/>
</dbReference>
<keyword evidence="8" id="KW-1185">Reference proteome</keyword>
<evidence type="ECO:0000313" key="7">
    <source>
        <dbReference type="EMBL" id="UWZ39543.1"/>
    </source>
</evidence>
<dbReference type="InterPro" id="IPR036890">
    <property type="entry name" value="HATPase_C_sf"/>
</dbReference>
<dbReference type="Pfam" id="PF02518">
    <property type="entry name" value="HATPase_c"/>
    <property type="match status" value="1"/>
</dbReference>
<evidence type="ECO:0000256" key="5">
    <source>
        <dbReference type="ARBA" id="ARBA00023012"/>
    </source>
</evidence>
<keyword evidence="3" id="KW-0808">Transferase</keyword>
<feature type="domain" description="Histidine kinase/HSP90-like ATPase" evidence="6">
    <location>
        <begin position="1"/>
        <end position="88"/>
    </location>
</feature>
<dbReference type="SUPFAM" id="SSF55874">
    <property type="entry name" value="ATPase domain of HSP90 chaperone/DNA topoisomerase II/histidine kinase"/>
    <property type="match status" value="1"/>
</dbReference>
<name>A0ABY5ZFS7_9ACTN</name>
<evidence type="ECO:0000256" key="4">
    <source>
        <dbReference type="ARBA" id="ARBA00022777"/>
    </source>
</evidence>
<dbReference type="CDD" id="cd16917">
    <property type="entry name" value="HATPase_UhpB-NarQ-NarX-like"/>
    <property type="match status" value="1"/>
</dbReference>
<evidence type="ECO:0000256" key="3">
    <source>
        <dbReference type="ARBA" id="ARBA00022679"/>
    </source>
</evidence>
<evidence type="ECO:0000259" key="6">
    <source>
        <dbReference type="SMART" id="SM00387"/>
    </source>
</evidence>
<proteinExistence type="predicted"/>
<dbReference type="Gene3D" id="3.30.565.10">
    <property type="entry name" value="Histidine kinase-like ATPase, C-terminal domain"/>
    <property type="match status" value="1"/>
</dbReference>
<evidence type="ECO:0000313" key="8">
    <source>
        <dbReference type="Proteomes" id="UP001058271"/>
    </source>
</evidence>
<dbReference type="EMBL" id="CP073721">
    <property type="protein sequence ID" value="UWZ39543.1"/>
    <property type="molecule type" value="Genomic_DNA"/>
</dbReference>